<dbReference type="AlphaFoldDB" id="A0A9W6XP00"/>
<dbReference type="Proteomes" id="UP001165083">
    <property type="component" value="Unassembled WGS sequence"/>
</dbReference>
<protein>
    <submittedName>
        <fullName evidence="1">Unnamed protein product</fullName>
    </submittedName>
</protein>
<sequence length="436" mass="48583">MSAIPNYGGSLPKKYKSAAMGDIPALDIKRLFRMIVLGPSFSGKNNLCLFILKHSPHVFAHLTIIARNPHQELYEYLRDKLEDFITFADPDAPPSVDQVRHTPISSNKPELIIIDDYSNDKLLQKNLFSHYFTRGRHFKLSTIFLCHSYFATDKMIRLNSEYVAILKANSKRDLQMVVRDFNIKGVDDRSIVYYYNKATERKGQMLFIDSVKGQISFLKLDSTNLVQDGYNSTWKYSFPGSAADFRDVVCAVQSISMYNSEYNIDSFQFQNTTFKIEVPTAATTSVVSVNLTDGIYTYADINRSIQTALVNAGAYLINASGENIFYIQLSENSVYYAAQFDFSPTPTTLPTAGGTWTRPSTGLYSTGGTGLPTTTRVPRIIIDNTEFGSVVGLSTGTYPSASATVASAQLSNIIPQIHPTSSYIVRCDLIKNDMLG</sequence>
<reference evidence="1" key="1">
    <citation type="submission" date="2023-04" db="EMBL/GenBank/DDBJ databases">
        <title>Phytophthora lilii NBRC 32176.</title>
        <authorList>
            <person name="Ichikawa N."/>
            <person name="Sato H."/>
            <person name="Tonouchi N."/>
        </authorList>
    </citation>
    <scope>NUCLEOTIDE SEQUENCE</scope>
    <source>
        <strain evidence="1">NBRC 32176</strain>
    </source>
</reference>
<dbReference type="InterPro" id="IPR006758">
    <property type="entry name" value="A32L"/>
</dbReference>
<comment type="caution">
    <text evidence="1">The sequence shown here is derived from an EMBL/GenBank/DDBJ whole genome shotgun (WGS) entry which is preliminary data.</text>
</comment>
<name>A0A9W6XP00_9STRA</name>
<gene>
    <name evidence="1" type="ORF">Plil01_001681500</name>
</gene>
<evidence type="ECO:0000313" key="2">
    <source>
        <dbReference type="Proteomes" id="UP001165083"/>
    </source>
</evidence>
<proteinExistence type="predicted"/>
<keyword evidence="2" id="KW-1185">Reference proteome</keyword>
<evidence type="ECO:0000313" key="1">
    <source>
        <dbReference type="EMBL" id="GMF42739.1"/>
    </source>
</evidence>
<dbReference type="Pfam" id="PF04665">
    <property type="entry name" value="Pox_A32"/>
    <property type="match status" value="1"/>
</dbReference>
<accession>A0A9W6XP00</accession>
<organism evidence="1 2">
    <name type="scientific">Phytophthora lilii</name>
    <dbReference type="NCBI Taxonomy" id="2077276"/>
    <lineage>
        <taxon>Eukaryota</taxon>
        <taxon>Sar</taxon>
        <taxon>Stramenopiles</taxon>
        <taxon>Oomycota</taxon>
        <taxon>Peronosporomycetes</taxon>
        <taxon>Peronosporales</taxon>
        <taxon>Peronosporaceae</taxon>
        <taxon>Phytophthora</taxon>
    </lineage>
</organism>
<dbReference type="EMBL" id="BSXW01002516">
    <property type="protein sequence ID" value="GMF42739.1"/>
    <property type="molecule type" value="Genomic_DNA"/>
</dbReference>
<dbReference type="OrthoDB" id="108516at2759"/>